<dbReference type="GO" id="GO:0006397">
    <property type="term" value="P:mRNA processing"/>
    <property type="evidence" value="ECO:0007669"/>
    <property type="project" value="InterPro"/>
</dbReference>
<protein>
    <submittedName>
        <fullName evidence="5">THO complex subunit mft1</fullName>
    </submittedName>
</protein>
<organism evidence="5 6">
    <name type="scientific">Escovopsis weberi</name>
    <dbReference type="NCBI Taxonomy" id="150374"/>
    <lineage>
        <taxon>Eukaryota</taxon>
        <taxon>Fungi</taxon>
        <taxon>Dikarya</taxon>
        <taxon>Ascomycota</taxon>
        <taxon>Pezizomycotina</taxon>
        <taxon>Sordariomycetes</taxon>
        <taxon>Hypocreomycetidae</taxon>
        <taxon>Hypocreales</taxon>
        <taxon>Hypocreaceae</taxon>
        <taxon>Escovopsis</taxon>
    </lineage>
</organism>
<feature type="compositionally biased region" description="Basic and acidic residues" evidence="4">
    <location>
        <begin position="222"/>
        <end position="234"/>
    </location>
</feature>
<feature type="region of interest" description="Disordered" evidence="4">
    <location>
        <begin position="222"/>
        <end position="418"/>
    </location>
</feature>
<feature type="compositionally biased region" description="Low complexity" evidence="4">
    <location>
        <begin position="250"/>
        <end position="261"/>
    </location>
</feature>
<feature type="coiled-coil region" evidence="3">
    <location>
        <begin position="130"/>
        <end position="200"/>
    </location>
</feature>
<feature type="compositionally biased region" description="Basic and acidic residues" evidence="4">
    <location>
        <begin position="403"/>
        <end position="418"/>
    </location>
</feature>
<keyword evidence="3" id="KW-0175">Coiled coil</keyword>
<dbReference type="GO" id="GO:0000445">
    <property type="term" value="C:THO complex part of transcription export complex"/>
    <property type="evidence" value="ECO:0007669"/>
    <property type="project" value="InterPro"/>
</dbReference>
<sequence length="418" mass="44418">MASWELLDEKGESDLHKSRLLNVEEKPFKRITKRLAAISAIVSGAAGPRSASNGISNGTTAAVKAAGGIGSHGNGGGSGGGSGSAALQEDLTLDFAAFDSSIARLQFLHDANVRERARYEADKQRILGECQAARASNARLREQLEGARRTLAQRRRFDELAERITANRMLRPREDQLAALARLEDECRELERESETYSGTWRERRDQFNRIMEEGMLLRRQIRDEKEEVDRREGMEDEDDKDDKDDAAADADAATAGAATPGPDPSATGTPRPLDEHRLAAAAAATTANTTTTPTMMAASSTAATTTPLPASQANGRTDENAATPSRDSLGPDAGGLKVPTATAAAAAAAAGAAGSSSFFSRSGSRASTREPSAPPPPPPHHNHEETPGVASDEDVQMDEGPMDEHHARNGDKMEVDT</sequence>
<evidence type="ECO:0000256" key="3">
    <source>
        <dbReference type="SAM" id="Coils"/>
    </source>
</evidence>
<reference evidence="5 6" key="1">
    <citation type="submission" date="2015-07" db="EMBL/GenBank/DDBJ databases">
        <title>The genome of the fungus Escovopsis weberi, a specialized disease agent of ant agriculture.</title>
        <authorList>
            <person name="de Man T.J."/>
            <person name="Stajich J.E."/>
            <person name="Kubicek C.P."/>
            <person name="Chenthamara K."/>
            <person name="Atanasova L."/>
            <person name="Druzhinina I.S."/>
            <person name="Birnbaum S."/>
            <person name="Barribeau S.M."/>
            <person name="Teiling C."/>
            <person name="Suen G."/>
            <person name="Currie C."/>
            <person name="Gerardo N.M."/>
        </authorList>
    </citation>
    <scope>NUCLEOTIDE SEQUENCE [LARGE SCALE GENOMIC DNA]</scope>
</reference>
<dbReference type="EMBL" id="LGSR01000029">
    <property type="protein sequence ID" value="KOS16708.1"/>
    <property type="molecule type" value="Genomic_DNA"/>
</dbReference>
<dbReference type="InterPro" id="IPR008501">
    <property type="entry name" value="THOC7/Mft1"/>
</dbReference>
<gene>
    <name evidence="5" type="ORF">ESCO_004846</name>
</gene>
<evidence type="ECO:0000256" key="2">
    <source>
        <dbReference type="ARBA" id="ARBA00023242"/>
    </source>
</evidence>
<proteinExistence type="predicted"/>
<feature type="compositionally biased region" description="Acidic residues" evidence="4">
    <location>
        <begin position="392"/>
        <end position="402"/>
    </location>
</feature>
<dbReference type="STRING" id="150374.A0A0M8MR64"/>
<dbReference type="Proteomes" id="UP000053831">
    <property type="component" value="Unassembled WGS sequence"/>
</dbReference>
<dbReference type="AlphaFoldDB" id="A0A0M8MR64"/>
<name>A0A0M8MR64_ESCWE</name>
<accession>A0A0M8MR64</accession>
<feature type="compositionally biased region" description="Acidic residues" evidence="4">
    <location>
        <begin position="235"/>
        <end position="249"/>
    </location>
</feature>
<comment type="subcellular location">
    <subcellularLocation>
        <location evidence="1">Nucleus</location>
    </subcellularLocation>
</comment>
<dbReference type="OrthoDB" id="205166at2759"/>
<feature type="compositionally biased region" description="Low complexity" evidence="4">
    <location>
        <begin position="341"/>
        <end position="372"/>
    </location>
</feature>
<evidence type="ECO:0000313" key="6">
    <source>
        <dbReference type="Proteomes" id="UP000053831"/>
    </source>
</evidence>
<evidence type="ECO:0000313" key="5">
    <source>
        <dbReference type="EMBL" id="KOS16708.1"/>
    </source>
</evidence>
<keyword evidence="6" id="KW-1185">Reference proteome</keyword>
<evidence type="ECO:0000256" key="1">
    <source>
        <dbReference type="ARBA" id="ARBA00004123"/>
    </source>
</evidence>
<feature type="compositionally biased region" description="Polar residues" evidence="4">
    <location>
        <begin position="309"/>
        <end position="327"/>
    </location>
</feature>
<feature type="compositionally biased region" description="Low complexity" evidence="4">
    <location>
        <begin position="280"/>
        <end position="308"/>
    </location>
</feature>
<comment type="caution">
    <text evidence="5">The sequence shown here is derived from an EMBL/GenBank/DDBJ whole genome shotgun (WGS) entry which is preliminary data.</text>
</comment>
<evidence type="ECO:0000256" key="4">
    <source>
        <dbReference type="SAM" id="MobiDB-lite"/>
    </source>
</evidence>
<keyword evidence="2" id="KW-0539">Nucleus</keyword>
<dbReference type="Pfam" id="PF05615">
    <property type="entry name" value="THOC7"/>
    <property type="match status" value="1"/>
</dbReference>